<comment type="caution">
    <text evidence="1">The sequence shown here is derived from an EMBL/GenBank/DDBJ whole genome shotgun (WGS) entry which is preliminary data.</text>
</comment>
<organism evidence="1">
    <name type="scientific">Pan troglodytes</name>
    <name type="common">Chimpanzee</name>
    <dbReference type="NCBI Taxonomy" id="9598"/>
    <lineage>
        <taxon>Eukaryota</taxon>
        <taxon>Metazoa</taxon>
        <taxon>Chordata</taxon>
        <taxon>Craniata</taxon>
        <taxon>Vertebrata</taxon>
        <taxon>Euteleostomi</taxon>
        <taxon>Mammalia</taxon>
        <taxon>Eutheria</taxon>
        <taxon>Euarchontoglires</taxon>
        <taxon>Primates</taxon>
        <taxon>Haplorrhini</taxon>
        <taxon>Catarrhini</taxon>
        <taxon>Hominidae</taxon>
        <taxon>Pan</taxon>
    </lineage>
</organism>
<evidence type="ECO:0000313" key="1">
    <source>
        <dbReference type="EMBL" id="PNJ00375.1"/>
    </source>
</evidence>
<accession>A0A2J8QVS3</accession>
<dbReference type="EMBL" id="NBAG03000011">
    <property type="protein sequence ID" value="PNJ00375.1"/>
    <property type="molecule type" value="Genomic_DNA"/>
</dbReference>
<gene>
    <name evidence="1" type="ORF">CK820_G0012792</name>
</gene>
<reference evidence="1" key="1">
    <citation type="submission" date="2017-12" db="EMBL/GenBank/DDBJ databases">
        <title>High-resolution comparative analysis of great ape genomes.</title>
        <authorList>
            <person name="Pollen A."/>
            <person name="Hastie A."/>
            <person name="Hormozdiari F."/>
            <person name="Dougherty M."/>
            <person name="Liu R."/>
            <person name="Chaisson M."/>
            <person name="Hoppe E."/>
            <person name="Hill C."/>
            <person name="Pang A."/>
            <person name="Hillier L."/>
            <person name="Baker C."/>
            <person name="Armstrong J."/>
            <person name="Shendure J."/>
            <person name="Paten B."/>
            <person name="Wilson R."/>
            <person name="Chao H."/>
            <person name="Schneider V."/>
            <person name="Ventura M."/>
            <person name="Kronenberg Z."/>
            <person name="Murali S."/>
            <person name="Gordon D."/>
            <person name="Cantsilieris S."/>
            <person name="Munson K."/>
            <person name="Nelson B."/>
            <person name="Raja A."/>
            <person name="Underwood J."/>
            <person name="Diekhans M."/>
            <person name="Fiddes I."/>
            <person name="Haussler D."/>
            <person name="Eichler E."/>
        </authorList>
    </citation>
    <scope>NUCLEOTIDE SEQUENCE [LARGE SCALE GENOMIC DNA]</scope>
    <source>
        <strain evidence="1">Yerkes chimp pedigree #C0471</strain>
    </source>
</reference>
<proteinExistence type="predicted"/>
<dbReference type="AlphaFoldDB" id="A0A2J8QVS3"/>
<name>A0A2J8QVS3_PANTR</name>
<sequence>MDGEATVKPGEQKPPIKADNSLETFYLTLLLPHCPTEPAFLPEAQRLLHR</sequence>
<protein>
    <submittedName>
        <fullName evidence="1">FCAMR isoform 5</fullName>
    </submittedName>
</protein>